<dbReference type="Pfam" id="PF02535">
    <property type="entry name" value="Zip"/>
    <property type="match status" value="1"/>
</dbReference>
<evidence type="ECO:0000313" key="7">
    <source>
        <dbReference type="EMBL" id="ORZ20750.1"/>
    </source>
</evidence>
<evidence type="ECO:0000313" key="8">
    <source>
        <dbReference type="Proteomes" id="UP000193560"/>
    </source>
</evidence>
<dbReference type="GO" id="GO:0006882">
    <property type="term" value="P:intracellular zinc ion homeostasis"/>
    <property type="evidence" value="ECO:0007669"/>
    <property type="project" value="TreeGrafter"/>
</dbReference>
<feature type="compositionally biased region" description="Basic and acidic residues" evidence="5">
    <location>
        <begin position="139"/>
        <end position="149"/>
    </location>
</feature>
<gene>
    <name evidence="7" type="ORF">BCR42DRAFT_409430</name>
</gene>
<dbReference type="GO" id="GO:0005385">
    <property type="term" value="F:zinc ion transmembrane transporter activity"/>
    <property type="evidence" value="ECO:0007669"/>
    <property type="project" value="TreeGrafter"/>
</dbReference>
<evidence type="ECO:0000256" key="2">
    <source>
        <dbReference type="ARBA" id="ARBA00022692"/>
    </source>
</evidence>
<accession>A0A1X2IR36</accession>
<dbReference type="PANTHER" id="PTHR16950">
    <property type="entry name" value="ZINC TRANSPORTER SLC39A7 HISTIDINE-RICH MEMBRANE PROTEIN KE4"/>
    <property type="match status" value="1"/>
</dbReference>
<organism evidence="7 8">
    <name type="scientific">Absidia repens</name>
    <dbReference type="NCBI Taxonomy" id="90262"/>
    <lineage>
        <taxon>Eukaryota</taxon>
        <taxon>Fungi</taxon>
        <taxon>Fungi incertae sedis</taxon>
        <taxon>Mucoromycota</taxon>
        <taxon>Mucoromycotina</taxon>
        <taxon>Mucoromycetes</taxon>
        <taxon>Mucorales</taxon>
        <taxon>Cunninghamellaceae</taxon>
        <taxon>Absidia</taxon>
    </lineage>
</organism>
<feature type="transmembrane region" description="Helical" evidence="6">
    <location>
        <begin position="303"/>
        <end position="325"/>
    </location>
</feature>
<feature type="transmembrane region" description="Helical" evidence="6">
    <location>
        <begin position="51"/>
        <end position="73"/>
    </location>
</feature>
<feature type="transmembrane region" description="Helical" evidence="6">
    <location>
        <begin position="337"/>
        <end position="357"/>
    </location>
</feature>
<keyword evidence="2 6" id="KW-0812">Transmembrane</keyword>
<feature type="transmembrane region" description="Helical" evidence="6">
    <location>
        <begin position="250"/>
        <end position="271"/>
    </location>
</feature>
<dbReference type="OrthoDB" id="200954at2759"/>
<keyword evidence="4 6" id="KW-0472">Membrane</keyword>
<dbReference type="GO" id="GO:0016020">
    <property type="term" value="C:membrane"/>
    <property type="evidence" value="ECO:0007669"/>
    <property type="project" value="UniProtKB-SubCell"/>
</dbReference>
<evidence type="ECO:0000256" key="5">
    <source>
        <dbReference type="SAM" id="MobiDB-lite"/>
    </source>
</evidence>
<dbReference type="AlphaFoldDB" id="A0A1X2IR36"/>
<keyword evidence="3 6" id="KW-1133">Transmembrane helix</keyword>
<reference evidence="7 8" key="1">
    <citation type="submission" date="2016-07" db="EMBL/GenBank/DDBJ databases">
        <title>Pervasive Adenine N6-methylation of Active Genes in Fungi.</title>
        <authorList>
            <consortium name="DOE Joint Genome Institute"/>
            <person name="Mondo S.J."/>
            <person name="Dannebaum R.O."/>
            <person name="Kuo R.C."/>
            <person name="Labutti K."/>
            <person name="Haridas S."/>
            <person name="Kuo A."/>
            <person name="Salamov A."/>
            <person name="Ahrendt S.R."/>
            <person name="Lipzen A."/>
            <person name="Sullivan W."/>
            <person name="Andreopoulos W.B."/>
            <person name="Clum A."/>
            <person name="Lindquist E."/>
            <person name="Daum C."/>
            <person name="Ramamoorthy G.K."/>
            <person name="Gryganskyi A."/>
            <person name="Culley D."/>
            <person name="Magnuson J.K."/>
            <person name="James T.Y."/>
            <person name="O'Malley M.A."/>
            <person name="Stajich J.E."/>
            <person name="Spatafora J.W."/>
            <person name="Visel A."/>
            <person name="Grigoriev I.V."/>
        </authorList>
    </citation>
    <scope>NUCLEOTIDE SEQUENCE [LARGE SCALE GENOMIC DNA]</scope>
    <source>
        <strain evidence="7 8">NRRL 1336</strain>
    </source>
</reference>
<keyword evidence="8" id="KW-1185">Reference proteome</keyword>
<evidence type="ECO:0000256" key="3">
    <source>
        <dbReference type="ARBA" id="ARBA00022989"/>
    </source>
</evidence>
<sequence length="360" mass="38618">MSSLQAQAFAFLFPGSAMVNSLLATAYISIFPNLLLYFVPPDIDTASLNTLVSFAVGGLLGDVFLHLLPHAFLGEHNDHDHAAVVEVDNKQNVLVGLGIFGGFFFFFIMDKMMRVLNGGGGHSHDHGAGAHSHNHDHKKHDDDDNDKSVAQDGLRQRKSATTTTTTTTTDDDDNDKENTSNNSNIKLSAYLNLLADFTHNMTDGLAMAASFYASPAVGATTAVAVFFHEIPHEVGDYAILIQSGFSKQRAMMAQFTTAVGAFLGTLIGIFIEEASRAGVDEKQDGHLSVAAGLLGTKLQWGDLVIPFTAGGFLYIATVGVIPELLQVTGKVNKDKTQALKEFVSMLVGLGLMVTIAWNEV</sequence>
<evidence type="ECO:0000256" key="6">
    <source>
        <dbReference type="SAM" id="Phobius"/>
    </source>
</evidence>
<name>A0A1X2IR36_9FUNG</name>
<comment type="subcellular location">
    <subcellularLocation>
        <location evidence="1">Membrane</location>
        <topology evidence="1">Multi-pass membrane protein</topology>
    </subcellularLocation>
</comment>
<dbReference type="STRING" id="90262.A0A1X2IR36"/>
<dbReference type="InterPro" id="IPR003689">
    <property type="entry name" value="ZIP"/>
</dbReference>
<evidence type="ECO:0000256" key="4">
    <source>
        <dbReference type="ARBA" id="ARBA00023136"/>
    </source>
</evidence>
<dbReference type="Proteomes" id="UP000193560">
    <property type="component" value="Unassembled WGS sequence"/>
</dbReference>
<feature type="region of interest" description="Disordered" evidence="5">
    <location>
        <begin position="122"/>
        <end position="181"/>
    </location>
</feature>
<dbReference type="PANTHER" id="PTHR16950:SF16">
    <property type="entry name" value="ZINC TRANSPORTER ZIP13"/>
    <property type="match status" value="1"/>
</dbReference>
<feature type="transmembrane region" description="Helical" evidence="6">
    <location>
        <begin position="20"/>
        <end position="39"/>
    </location>
</feature>
<dbReference type="EMBL" id="MCGE01000006">
    <property type="protein sequence ID" value="ORZ20750.1"/>
    <property type="molecule type" value="Genomic_DNA"/>
</dbReference>
<comment type="caution">
    <text evidence="7">The sequence shown here is derived from an EMBL/GenBank/DDBJ whole genome shotgun (WGS) entry which is preliminary data.</text>
</comment>
<protein>
    <submittedName>
        <fullName evidence="7">Zinc/iron permease</fullName>
    </submittedName>
</protein>
<evidence type="ECO:0000256" key="1">
    <source>
        <dbReference type="ARBA" id="ARBA00004141"/>
    </source>
</evidence>
<proteinExistence type="predicted"/>
<feature type="transmembrane region" description="Helical" evidence="6">
    <location>
        <begin position="93"/>
        <end position="109"/>
    </location>
</feature>